<evidence type="ECO:0000256" key="3">
    <source>
        <dbReference type="ARBA" id="ARBA00010441"/>
    </source>
</evidence>
<dbReference type="GO" id="GO:0012505">
    <property type="term" value="C:endomembrane system"/>
    <property type="evidence" value="ECO:0007669"/>
    <property type="project" value="UniProtKB-SubCell"/>
</dbReference>
<dbReference type="EC" id="2.7.8.8" evidence="4"/>
<gene>
    <name evidence="17" type="ORF">Q664_12825</name>
</gene>
<dbReference type="InterPro" id="IPR000462">
    <property type="entry name" value="CDP-OH_P_trans"/>
</dbReference>
<evidence type="ECO:0000256" key="8">
    <source>
        <dbReference type="ARBA" id="ARBA00022692"/>
    </source>
</evidence>
<keyword evidence="10" id="KW-0443">Lipid metabolism</keyword>
<keyword evidence="12" id="KW-0594">Phospholipid biosynthesis</keyword>
<organism evidence="17 18">
    <name type="scientific">Archangium violaceum Cb vi76</name>
    <dbReference type="NCBI Taxonomy" id="1406225"/>
    <lineage>
        <taxon>Bacteria</taxon>
        <taxon>Pseudomonadati</taxon>
        <taxon>Myxococcota</taxon>
        <taxon>Myxococcia</taxon>
        <taxon>Myxococcales</taxon>
        <taxon>Cystobacterineae</taxon>
        <taxon>Archangiaceae</taxon>
        <taxon>Archangium</taxon>
    </lineage>
</organism>
<evidence type="ECO:0000256" key="6">
    <source>
        <dbReference type="ARBA" id="ARBA00022516"/>
    </source>
</evidence>
<dbReference type="Gene3D" id="1.20.120.1760">
    <property type="match status" value="1"/>
</dbReference>
<feature type="transmembrane region" description="Helical" evidence="16">
    <location>
        <begin position="129"/>
        <end position="157"/>
    </location>
</feature>
<dbReference type="GO" id="GO:0003882">
    <property type="term" value="F:CDP-diacylglycerol-serine O-phosphatidyltransferase activity"/>
    <property type="evidence" value="ECO:0007669"/>
    <property type="project" value="UniProtKB-EC"/>
</dbReference>
<dbReference type="InterPro" id="IPR050324">
    <property type="entry name" value="CDP-alcohol_PTase-I"/>
</dbReference>
<keyword evidence="7 15" id="KW-0808">Transferase</keyword>
<evidence type="ECO:0000256" key="5">
    <source>
        <dbReference type="ARBA" id="ARBA00017171"/>
    </source>
</evidence>
<dbReference type="InterPro" id="IPR048254">
    <property type="entry name" value="CDP_ALCOHOL_P_TRANSF_CS"/>
</dbReference>
<comment type="catalytic activity">
    <reaction evidence="1">
        <text>a CDP-1,2-diacyl-sn-glycerol + L-serine = a 1,2-diacyl-sn-glycero-3-phospho-L-serine + CMP + H(+)</text>
        <dbReference type="Rhea" id="RHEA:16913"/>
        <dbReference type="ChEBI" id="CHEBI:15378"/>
        <dbReference type="ChEBI" id="CHEBI:33384"/>
        <dbReference type="ChEBI" id="CHEBI:57262"/>
        <dbReference type="ChEBI" id="CHEBI:58332"/>
        <dbReference type="ChEBI" id="CHEBI:60377"/>
        <dbReference type="EC" id="2.7.8.8"/>
    </reaction>
</comment>
<proteinExistence type="inferred from homology"/>
<evidence type="ECO:0000256" key="1">
    <source>
        <dbReference type="ARBA" id="ARBA00000287"/>
    </source>
</evidence>
<dbReference type="Pfam" id="PF01066">
    <property type="entry name" value="CDP-OH_P_transf"/>
    <property type="match status" value="1"/>
</dbReference>
<evidence type="ECO:0000256" key="9">
    <source>
        <dbReference type="ARBA" id="ARBA00022989"/>
    </source>
</evidence>
<comment type="caution">
    <text evidence="17">The sequence shown here is derived from an EMBL/GenBank/DDBJ whole genome shotgun (WGS) entry which is preliminary data.</text>
</comment>
<dbReference type="GO" id="GO:0016020">
    <property type="term" value="C:membrane"/>
    <property type="evidence" value="ECO:0007669"/>
    <property type="project" value="InterPro"/>
</dbReference>
<keyword evidence="8 16" id="KW-0812">Transmembrane</keyword>
<evidence type="ECO:0000256" key="11">
    <source>
        <dbReference type="ARBA" id="ARBA00023136"/>
    </source>
</evidence>
<evidence type="ECO:0000256" key="2">
    <source>
        <dbReference type="ARBA" id="ARBA00004127"/>
    </source>
</evidence>
<evidence type="ECO:0000313" key="17">
    <source>
        <dbReference type="EMBL" id="KFA92741.1"/>
    </source>
</evidence>
<dbReference type="NCBIfam" id="TIGR00473">
    <property type="entry name" value="pssA"/>
    <property type="match status" value="1"/>
</dbReference>
<dbReference type="AlphaFoldDB" id="A0A084SWA6"/>
<evidence type="ECO:0000313" key="18">
    <source>
        <dbReference type="Proteomes" id="UP000028547"/>
    </source>
</evidence>
<feature type="transmembrane region" description="Helical" evidence="16">
    <location>
        <begin position="224"/>
        <end position="243"/>
    </location>
</feature>
<reference evidence="17 18" key="1">
    <citation type="submission" date="2014-07" db="EMBL/GenBank/DDBJ databases">
        <title>Draft Genome Sequence of Gephyronic Acid Producer, Cystobacter violaceus Strain Cb vi76.</title>
        <authorList>
            <person name="Stevens D.C."/>
            <person name="Young J."/>
            <person name="Carmichael R."/>
            <person name="Tan J."/>
            <person name="Taylor R.E."/>
        </authorList>
    </citation>
    <scope>NUCLEOTIDE SEQUENCE [LARGE SCALE GENOMIC DNA]</scope>
    <source>
        <strain evidence="17 18">Cb vi76</strain>
    </source>
</reference>
<evidence type="ECO:0000256" key="10">
    <source>
        <dbReference type="ARBA" id="ARBA00023098"/>
    </source>
</evidence>
<name>A0A084SWA6_9BACT</name>
<evidence type="ECO:0000256" key="14">
    <source>
        <dbReference type="ARBA" id="ARBA00032361"/>
    </source>
</evidence>
<protein>
    <recommendedName>
        <fullName evidence="5">CDP-diacylglycerol--serine O-phosphatidyltransferase</fullName>
        <ecNumber evidence="4">2.7.8.8</ecNumber>
    </recommendedName>
    <alternativeName>
        <fullName evidence="14">Phosphatidylserine synthase</fullName>
    </alternativeName>
</protein>
<sequence>MRPHKLMFVLPNLFTVSSILCGFYAMILCAGQPGPAQFNQAALSILFAMFFDGFDGRVARLTKTQSDFGMQLDSLADVISFGAAPALLVYKWALEPLGFLGMFLSFAFAACGALRLARFNVLAMRSPQGGGGSFFVGLPIPLAAGVLVSMIIAHHAATAGEVLEDSARGPVAVAATLLALLMVSTVRYRTFKDLRLSRRSAFVLMLVLASGVVIGTHFHPAYVLVAYSFAYLAFGLVESAFLVRNRLVARKMGRGAVAAAVLEEDDDELDDEDEDDGKVA</sequence>
<dbReference type="RefSeq" id="WP_043394052.1">
    <property type="nucleotide sequence ID" value="NZ_JPMI01000079.1"/>
</dbReference>
<dbReference type="Proteomes" id="UP000028547">
    <property type="component" value="Unassembled WGS sequence"/>
</dbReference>
<keyword evidence="11 16" id="KW-0472">Membrane</keyword>
<dbReference type="PROSITE" id="PS00379">
    <property type="entry name" value="CDP_ALCOHOL_P_TRANSF"/>
    <property type="match status" value="1"/>
</dbReference>
<dbReference type="GO" id="GO:0008654">
    <property type="term" value="P:phospholipid biosynthetic process"/>
    <property type="evidence" value="ECO:0007669"/>
    <property type="project" value="UniProtKB-KW"/>
</dbReference>
<evidence type="ECO:0000256" key="7">
    <source>
        <dbReference type="ARBA" id="ARBA00022679"/>
    </source>
</evidence>
<feature type="transmembrane region" description="Helical" evidence="16">
    <location>
        <begin position="200"/>
        <end position="218"/>
    </location>
</feature>
<evidence type="ECO:0000256" key="15">
    <source>
        <dbReference type="RuleBase" id="RU003750"/>
    </source>
</evidence>
<feature type="transmembrane region" description="Helical" evidence="16">
    <location>
        <begin position="169"/>
        <end position="188"/>
    </location>
</feature>
<dbReference type="InterPro" id="IPR004533">
    <property type="entry name" value="CDP-diaglyc--ser_O-PTrfase"/>
</dbReference>
<accession>A0A084SWA6</accession>
<dbReference type="EMBL" id="JPMI01000079">
    <property type="protein sequence ID" value="KFA92741.1"/>
    <property type="molecule type" value="Genomic_DNA"/>
</dbReference>
<evidence type="ECO:0000256" key="12">
    <source>
        <dbReference type="ARBA" id="ARBA00023209"/>
    </source>
</evidence>
<comment type="subcellular location">
    <subcellularLocation>
        <location evidence="2">Endomembrane system</location>
        <topology evidence="2">Multi-pass membrane protein</topology>
    </subcellularLocation>
</comment>
<dbReference type="InterPro" id="IPR043130">
    <property type="entry name" value="CDP-OH_PTrfase_TM_dom"/>
</dbReference>
<feature type="transmembrane region" description="Helical" evidence="16">
    <location>
        <begin position="7"/>
        <end position="26"/>
    </location>
</feature>
<evidence type="ECO:0000256" key="4">
    <source>
        <dbReference type="ARBA" id="ARBA00013174"/>
    </source>
</evidence>
<dbReference type="PANTHER" id="PTHR14269">
    <property type="entry name" value="CDP-DIACYLGLYCEROL--GLYCEROL-3-PHOSPHATE 3-PHOSPHATIDYLTRANSFERASE-RELATED"/>
    <property type="match status" value="1"/>
</dbReference>
<evidence type="ECO:0000256" key="13">
    <source>
        <dbReference type="ARBA" id="ARBA00023264"/>
    </source>
</evidence>
<comment type="similarity">
    <text evidence="3 15">Belongs to the CDP-alcohol phosphatidyltransferase class-I family.</text>
</comment>
<keyword evidence="13" id="KW-1208">Phospholipid metabolism</keyword>
<dbReference type="PANTHER" id="PTHR14269:SF61">
    <property type="entry name" value="CDP-DIACYLGLYCEROL--SERINE O-PHOSPHATIDYLTRANSFERASE"/>
    <property type="match status" value="1"/>
</dbReference>
<keyword evidence="9 16" id="KW-1133">Transmembrane helix</keyword>
<evidence type="ECO:0000256" key="16">
    <source>
        <dbReference type="SAM" id="Phobius"/>
    </source>
</evidence>
<feature type="transmembrane region" description="Helical" evidence="16">
    <location>
        <begin position="99"/>
        <end position="117"/>
    </location>
</feature>
<keyword evidence="6" id="KW-0444">Lipid biosynthesis</keyword>